<keyword evidence="5" id="KW-1185">Reference proteome</keyword>
<dbReference type="OrthoDB" id="1100567at2"/>
<dbReference type="PANTHER" id="PTHR30273:SF2">
    <property type="entry name" value="PROTEIN FECR"/>
    <property type="match status" value="1"/>
</dbReference>
<dbReference type="GO" id="GO:0016989">
    <property type="term" value="F:sigma factor antagonist activity"/>
    <property type="evidence" value="ECO:0007669"/>
    <property type="project" value="TreeGrafter"/>
</dbReference>
<evidence type="ECO:0000259" key="3">
    <source>
        <dbReference type="Pfam" id="PF16220"/>
    </source>
</evidence>
<name>A0A4Q1HJU9_9BURK</name>
<gene>
    <name evidence="4" type="ORF">C7R54_12830</name>
</gene>
<reference evidence="4 5" key="1">
    <citation type="journal article" date="2017" name="Int. J. Syst. Evol. Microbiol.">
        <title>Achromobacter aloeverae sp. nov., isolated from the root of Aloe vera (L.) Burm.f.</title>
        <authorList>
            <person name="Kuncharoen N."/>
            <person name="Muramatsu Y."/>
            <person name="Shibata C."/>
            <person name="Kamakura Y."/>
            <person name="Nakagawa Y."/>
            <person name="Tanasupawat S."/>
        </authorList>
    </citation>
    <scope>NUCLEOTIDE SEQUENCE [LARGE SCALE GENOMIC DNA]</scope>
    <source>
        <strain evidence="4 5">AVA-1</strain>
    </source>
</reference>
<protein>
    <submittedName>
        <fullName evidence="4">Iron dicitrate transport regulator FecR</fullName>
    </submittedName>
</protein>
<sequence>MRRGTSHERACTSVNPAASGPGRADSGIPESAIDAAIRWAVKLHFNAPGEETRRAFEAWRQAAPAHAAAWLRVQSLSTDGGHGPAALVADTLRRADAAAAARASGRRRVLAWLAVGGASALAGKATYDRAPWQRLFADYSTGIGDQRAWTLDDGTSVALNTDSAISAEFERDRRQLILRRGEILVTTGQDSPAHRPFWVRTPYGSLQAFGTRFDVRLAHGGARLSVQEGAVRLHLANGDGLLAQAGQRWWFDRARALPAMATGLREDSWAQGVIVAEDARLDDLLAELARYRAGRIACDPRIAATRVSGIYQVRDTDEALRFLARTHALRVVSRTRFWVSVEPSTA</sequence>
<dbReference type="PANTHER" id="PTHR30273">
    <property type="entry name" value="PERIPLASMIC SIGNAL SENSOR AND SIGMA FACTOR ACTIVATOR FECR-RELATED"/>
    <property type="match status" value="1"/>
</dbReference>
<proteinExistence type="predicted"/>
<feature type="compositionally biased region" description="Basic and acidic residues" evidence="1">
    <location>
        <begin position="1"/>
        <end position="10"/>
    </location>
</feature>
<comment type="caution">
    <text evidence="4">The sequence shown here is derived from an EMBL/GenBank/DDBJ whole genome shotgun (WGS) entry which is preliminary data.</text>
</comment>
<dbReference type="InterPro" id="IPR006860">
    <property type="entry name" value="FecR"/>
</dbReference>
<dbReference type="Gene3D" id="2.60.120.1440">
    <property type="match status" value="1"/>
</dbReference>
<dbReference type="Proteomes" id="UP000290849">
    <property type="component" value="Unassembled WGS sequence"/>
</dbReference>
<dbReference type="Pfam" id="PF04773">
    <property type="entry name" value="FecR"/>
    <property type="match status" value="1"/>
</dbReference>
<dbReference type="Pfam" id="PF16220">
    <property type="entry name" value="DUF4880"/>
    <property type="match status" value="1"/>
</dbReference>
<dbReference type="PIRSF" id="PIRSF018266">
    <property type="entry name" value="FecR"/>
    <property type="match status" value="1"/>
</dbReference>
<accession>A0A4Q1HJU9</accession>
<dbReference type="AlphaFoldDB" id="A0A4Q1HJU9"/>
<evidence type="ECO:0000313" key="5">
    <source>
        <dbReference type="Proteomes" id="UP000290849"/>
    </source>
</evidence>
<dbReference type="InterPro" id="IPR012373">
    <property type="entry name" value="Ferrdict_sens_TM"/>
</dbReference>
<feature type="domain" description="FecR protein" evidence="2">
    <location>
        <begin position="138"/>
        <end position="232"/>
    </location>
</feature>
<evidence type="ECO:0000259" key="2">
    <source>
        <dbReference type="Pfam" id="PF04773"/>
    </source>
</evidence>
<dbReference type="InterPro" id="IPR032623">
    <property type="entry name" value="FecR_N"/>
</dbReference>
<feature type="domain" description="FecR N-terminal" evidence="3">
    <location>
        <begin position="34"/>
        <end position="76"/>
    </location>
</feature>
<feature type="region of interest" description="Disordered" evidence="1">
    <location>
        <begin position="1"/>
        <end position="27"/>
    </location>
</feature>
<evidence type="ECO:0000256" key="1">
    <source>
        <dbReference type="SAM" id="MobiDB-lite"/>
    </source>
</evidence>
<organism evidence="4 5">
    <name type="scientific">Achromobacter aloeverae</name>
    <dbReference type="NCBI Taxonomy" id="1750518"/>
    <lineage>
        <taxon>Bacteria</taxon>
        <taxon>Pseudomonadati</taxon>
        <taxon>Pseudomonadota</taxon>
        <taxon>Betaproteobacteria</taxon>
        <taxon>Burkholderiales</taxon>
        <taxon>Alcaligenaceae</taxon>
        <taxon>Achromobacter</taxon>
    </lineage>
</organism>
<evidence type="ECO:0000313" key="4">
    <source>
        <dbReference type="EMBL" id="RXN90386.1"/>
    </source>
</evidence>
<dbReference type="EMBL" id="PYAL01000003">
    <property type="protein sequence ID" value="RXN90386.1"/>
    <property type="molecule type" value="Genomic_DNA"/>
</dbReference>